<evidence type="ECO:0000313" key="3">
    <source>
        <dbReference type="Proteomes" id="UP001281410"/>
    </source>
</evidence>
<comment type="caution">
    <text evidence="2">The sequence shown here is derived from an EMBL/GenBank/DDBJ whole genome shotgun (WGS) entry which is preliminary data.</text>
</comment>
<name>A0AAE0EE73_9ROSI</name>
<evidence type="ECO:0000256" key="1">
    <source>
        <dbReference type="SAM" id="SignalP"/>
    </source>
</evidence>
<dbReference type="AlphaFoldDB" id="A0AAE0EE73"/>
<feature type="chain" id="PRO_5042052170" evidence="1">
    <location>
        <begin position="19"/>
        <end position="88"/>
    </location>
</feature>
<organism evidence="2 3">
    <name type="scientific">Dipteronia sinensis</name>
    <dbReference type="NCBI Taxonomy" id="43782"/>
    <lineage>
        <taxon>Eukaryota</taxon>
        <taxon>Viridiplantae</taxon>
        <taxon>Streptophyta</taxon>
        <taxon>Embryophyta</taxon>
        <taxon>Tracheophyta</taxon>
        <taxon>Spermatophyta</taxon>
        <taxon>Magnoliopsida</taxon>
        <taxon>eudicotyledons</taxon>
        <taxon>Gunneridae</taxon>
        <taxon>Pentapetalae</taxon>
        <taxon>rosids</taxon>
        <taxon>malvids</taxon>
        <taxon>Sapindales</taxon>
        <taxon>Sapindaceae</taxon>
        <taxon>Hippocastanoideae</taxon>
        <taxon>Acereae</taxon>
        <taxon>Dipteronia</taxon>
    </lineage>
</organism>
<evidence type="ECO:0000313" key="2">
    <source>
        <dbReference type="EMBL" id="KAK3224844.1"/>
    </source>
</evidence>
<dbReference type="EMBL" id="JANJYJ010000002">
    <property type="protein sequence ID" value="KAK3224844.1"/>
    <property type="molecule type" value="Genomic_DNA"/>
</dbReference>
<proteinExistence type="predicted"/>
<keyword evidence="1" id="KW-0732">Signal</keyword>
<protein>
    <submittedName>
        <fullName evidence="2">Uncharacterized protein</fullName>
    </submittedName>
</protein>
<feature type="signal peptide" evidence="1">
    <location>
        <begin position="1"/>
        <end position="18"/>
    </location>
</feature>
<sequence length="88" mass="9530">MALWEGLLLAQFYNFCVGFVEVASPLAASVLNNPVPSHRDSKFIVNDIKALLLEVGCCKCQATSKSENSLEHSLALLAFSLFGSCFGF</sequence>
<gene>
    <name evidence="2" type="ORF">Dsin_004706</name>
</gene>
<dbReference type="Proteomes" id="UP001281410">
    <property type="component" value="Unassembled WGS sequence"/>
</dbReference>
<reference evidence="2" key="1">
    <citation type="journal article" date="2023" name="Plant J.">
        <title>Genome sequences and population genomics provide insights into the demographic history, inbreeding, and mutation load of two 'living fossil' tree species of Dipteronia.</title>
        <authorList>
            <person name="Feng Y."/>
            <person name="Comes H.P."/>
            <person name="Chen J."/>
            <person name="Zhu S."/>
            <person name="Lu R."/>
            <person name="Zhang X."/>
            <person name="Li P."/>
            <person name="Qiu J."/>
            <person name="Olsen K.M."/>
            <person name="Qiu Y."/>
        </authorList>
    </citation>
    <scope>NUCLEOTIDE SEQUENCE</scope>
    <source>
        <strain evidence="2">NBL</strain>
    </source>
</reference>
<keyword evidence="3" id="KW-1185">Reference proteome</keyword>
<accession>A0AAE0EE73</accession>